<evidence type="ECO:0000313" key="1">
    <source>
        <dbReference type="EMBL" id="JAH91060.1"/>
    </source>
</evidence>
<name>A0A0E9WN97_ANGAN</name>
<proteinExistence type="predicted"/>
<dbReference type="EMBL" id="GBXM01017517">
    <property type="protein sequence ID" value="JAH91060.1"/>
    <property type="molecule type" value="Transcribed_RNA"/>
</dbReference>
<protein>
    <submittedName>
        <fullName evidence="1">Uncharacterized protein</fullName>
    </submittedName>
</protein>
<accession>A0A0E9WN97</accession>
<sequence>MSNSQLMFWNCYSGTLQDWLRSR</sequence>
<dbReference type="AlphaFoldDB" id="A0A0E9WN97"/>
<organism evidence="1">
    <name type="scientific">Anguilla anguilla</name>
    <name type="common">European freshwater eel</name>
    <name type="synonym">Muraena anguilla</name>
    <dbReference type="NCBI Taxonomy" id="7936"/>
    <lineage>
        <taxon>Eukaryota</taxon>
        <taxon>Metazoa</taxon>
        <taxon>Chordata</taxon>
        <taxon>Craniata</taxon>
        <taxon>Vertebrata</taxon>
        <taxon>Euteleostomi</taxon>
        <taxon>Actinopterygii</taxon>
        <taxon>Neopterygii</taxon>
        <taxon>Teleostei</taxon>
        <taxon>Anguilliformes</taxon>
        <taxon>Anguillidae</taxon>
        <taxon>Anguilla</taxon>
    </lineage>
</organism>
<reference evidence="1" key="1">
    <citation type="submission" date="2014-11" db="EMBL/GenBank/DDBJ databases">
        <authorList>
            <person name="Amaro Gonzalez C."/>
        </authorList>
    </citation>
    <scope>NUCLEOTIDE SEQUENCE</scope>
</reference>
<reference evidence="1" key="2">
    <citation type="journal article" date="2015" name="Fish Shellfish Immunol.">
        <title>Early steps in the European eel (Anguilla anguilla)-Vibrio vulnificus interaction in the gills: Role of the RtxA13 toxin.</title>
        <authorList>
            <person name="Callol A."/>
            <person name="Pajuelo D."/>
            <person name="Ebbesson L."/>
            <person name="Teles M."/>
            <person name="MacKenzie S."/>
            <person name="Amaro C."/>
        </authorList>
    </citation>
    <scope>NUCLEOTIDE SEQUENCE</scope>
</reference>